<dbReference type="EMBL" id="FXWK01000001">
    <property type="protein sequence ID" value="SMQ68716.1"/>
    <property type="molecule type" value="Genomic_DNA"/>
</dbReference>
<evidence type="ECO:0000313" key="2">
    <source>
        <dbReference type="EMBL" id="SMQ68716.1"/>
    </source>
</evidence>
<sequence length="160" mass="17881">MHYQPMPKRLVALIFPVLILGIAVGVTPTFIAEGLAWWPVFIFGLPAMLSIVMCVEYWNASIAMDENGLRFQSVGYGIAARWDQVSVREGNGKTSLLLTDATPEFRPWMGAMYQVLTVFMAPRARYARGLMALVPLSLFSTGPDDAVMREFRRFFPAQGT</sequence>
<reference evidence="3" key="1">
    <citation type="submission" date="2017-04" db="EMBL/GenBank/DDBJ databases">
        <authorList>
            <person name="Varghese N."/>
            <person name="Submissions S."/>
        </authorList>
    </citation>
    <scope>NUCLEOTIDE SEQUENCE [LARGE SCALE GENOMIC DNA]</scope>
</reference>
<proteinExistence type="predicted"/>
<dbReference type="Proteomes" id="UP000194474">
    <property type="component" value="Unassembled WGS sequence"/>
</dbReference>
<feature type="transmembrane region" description="Helical" evidence="1">
    <location>
        <begin position="35"/>
        <end position="55"/>
    </location>
</feature>
<keyword evidence="1" id="KW-0472">Membrane</keyword>
<organism evidence="2 3">
    <name type="scientific">Devosia lucknowensis</name>
    <dbReference type="NCBI Taxonomy" id="1096929"/>
    <lineage>
        <taxon>Bacteria</taxon>
        <taxon>Pseudomonadati</taxon>
        <taxon>Pseudomonadota</taxon>
        <taxon>Alphaproteobacteria</taxon>
        <taxon>Hyphomicrobiales</taxon>
        <taxon>Devosiaceae</taxon>
        <taxon>Devosia</taxon>
    </lineage>
</organism>
<evidence type="ECO:0000313" key="3">
    <source>
        <dbReference type="Proteomes" id="UP000194474"/>
    </source>
</evidence>
<name>A0A1Y6F2L1_9HYPH</name>
<dbReference type="OrthoDB" id="7949815at2"/>
<protein>
    <recommendedName>
        <fullName evidence="4">PH domain-containing protein</fullName>
    </recommendedName>
</protein>
<gene>
    <name evidence="2" type="ORF">SAMN06295905_1638</name>
</gene>
<keyword evidence="3" id="KW-1185">Reference proteome</keyword>
<keyword evidence="1" id="KW-1133">Transmembrane helix</keyword>
<accession>A0A1Y6F2L1</accession>
<keyword evidence="1" id="KW-0812">Transmembrane</keyword>
<evidence type="ECO:0000256" key="1">
    <source>
        <dbReference type="SAM" id="Phobius"/>
    </source>
</evidence>
<evidence type="ECO:0008006" key="4">
    <source>
        <dbReference type="Google" id="ProtNLM"/>
    </source>
</evidence>
<dbReference type="AlphaFoldDB" id="A0A1Y6F2L1"/>